<organism evidence="1 2">
    <name type="scientific">Vibrio cholerae</name>
    <dbReference type="NCBI Taxonomy" id="666"/>
    <lineage>
        <taxon>Bacteria</taxon>
        <taxon>Pseudomonadati</taxon>
        <taxon>Pseudomonadota</taxon>
        <taxon>Gammaproteobacteria</taxon>
        <taxon>Vibrionales</taxon>
        <taxon>Vibrionaceae</taxon>
        <taxon>Vibrio</taxon>
    </lineage>
</organism>
<dbReference type="Proteomes" id="UP000046067">
    <property type="component" value="Unassembled WGS sequence"/>
</dbReference>
<dbReference type="EMBL" id="CWQJ01000006">
    <property type="protein sequence ID" value="CSB92656.1"/>
    <property type="molecule type" value="Genomic_DNA"/>
</dbReference>
<reference evidence="1 2" key="1">
    <citation type="submission" date="2015-07" db="EMBL/GenBank/DDBJ databases">
        <authorList>
            <consortium name="Pathogen Informatics"/>
        </authorList>
    </citation>
    <scope>NUCLEOTIDE SEQUENCE [LARGE SCALE GENOMIC DNA]</scope>
    <source>
        <strain evidence="1 2">A325</strain>
    </source>
</reference>
<name>A0A655WMC8_VIBCL</name>
<sequence length="130" mass="14067">MAFCCSVTAGILKRTSMETACVSLGSGGWPRPSLMWQFWQPLVLKRGPSPSRASVEAGAGTQGLRKKLLPTLKSRRFAIGKFAAGIENALAPSFVVLVSPPDLISVAKAKLLKALVSNNRDKDDFMTWFL</sequence>
<evidence type="ECO:0000313" key="1">
    <source>
        <dbReference type="EMBL" id="CSB92656.1"/>
    </source>
</evidence>
<proteinExistence type="predicted"/>
<gene>
    <name evidence="1" type="ORF">ERS013201_01349</name>
</gene>
<accession>A0A655WMC8</accession>
<dbReference type="AlphaFoldDB" id="A0A655WMC8"/>
<evidence type="ECO:0000313" key="2">
    <source>
        <dbReference type="Proteomes" id="UP000046067"/>
    </source>
</evidence>
<protein>
    <submittedName>
        <fullName evidence="1">Uncharacterized protein</fullName>
    </submittedName>
</protein>